<keyword evidence="8" id="KW-1133">Transmembrane helix</keyword>
<evidence type="ECO:0000256" key="2">
    <source>
        <dbReference type="ARBA" id="ARBA00012438"/>
    </source>
</evidence>
<keyword evidence="8" id="KW-0472">Membrane</keyword>
<dbReference type="GO" id="GO:0000160">
    <property type="term" value="P:phosphorelay signal transduction system"/>
    <property type="evidence" value="ECO:0007669"/>
    <property type="project" value="UniProtKB-KW"/>
</dbReference>
<keyword evidence="5 10" id="KW-0418">Kinase</keyword>
<dbReference type="EC" id="2.7.13.3" evidence="2"/>
<keyword evidence="8" id="KW-0812">Transmembrane</keyword>
<keyword evidence="4" id="KW-0547">Nucleotide-binding</keyword>
<evidence type="ECO:0000256" key="8">
    <source>
        <dbReference type="SAM" id="Phobius"/>
    </source>
</evidence>
<feature type="transmembrane region" description="Helical" evidence="8">
    <location>
        <begin position="6"/>
        <end position="26"/>
    </location>
</feature>
<dbReference type="PANTHER" id="PTHR43065:SF46">
    <property type="entry name" value="C4-DICARBOXYLATE TRANSPORT SENSOR PROTEIN DCTB"/>
    <property type="match status" value="1"/>
</dbReference>
<dbReference type="Proteomes" id="UP000739565">
    <property type="component" value="Unassembled WGS sequence"/>
</dbReference>
<accession>A0A953NCD8</accession>
<keyword evidence="11" id="KW-1185">Reference proteome</keyword>
<dbReference type="InterPro" id="IPR005467">
    <property type="entry name" value="His_kinase_dom"/>
</dbReference>
<evidence type="ECO:0000313" key="11">
    <source>
        <dbReference type="Proteomes" id="UP000739565"/>
    </source>
</evidence>
<protein>
    <recommendedName>
        <fullName evidence="2">histidine kinase</fullName>
        <ecNumber evidence="2">2.7.13.3</ecNumber>
    </recommendedName>
</protein>
<dbReference type="InterPro" id="IPR003594">
    <property type="entry name" value="HATPase_dom"/>
</dbReference>
<evidence type="ECO:0000256" key="4">
    <source>
        <dbReference type="ARBA" id="ARBA00022741"/>
    </source>
</evidence>
<feature type="transmembrane region" description="Helical" evidence="8">
    <location>
        <begin position="111"/>
        <end position="129"/>
    </location>
</feature>
<evidence type="ECO:0000256" key="1">
    <source>
        <dbReference type="ARBA" id="ARBA00000085"/>
    </source>
</evidence>
<keyword evidence="3" id="KW-0808">Transferase</keyword>
<dbReference type="Gene3D" id="3.30.565.10">
    <property type="entry name" value="Histidine kinase-like ATPase, C-terminal domain"/>
    <property type="match status" value="1"/>
</dbReference>
<feature type="transmembrane region" description="Helical" evidence="8">
    <location>
        <begin position="79"/>
        <end position="99"/>
    </location>
</feature>
<dbReference type="Pfam" id="PF02518">
    <property type="entry name" value="HATPase_c"/>
    <property type="match status" value="1"/>
</dbReference>
<dbReference type="PRINTS" id="PR00344">
    <property type="entry name" value="BCTRLSENSOR"/>
</dbReference>
<evidence type="ECO:0000256" key="5">
    <source>
        <dbReference type="ARBA" id="ARBA00022777"/>
    </source>
</evidence>
<dbReference type="GO" id="GO:0005524">
    <property type="term" value="F:ATP binding"/>
    <property type="evidence" value="ECO:0007669"/>
    <property type="project" value="UniProtKB-KW"/>
</dbReference>
<dbReference type="GO" id="GO:0004673">
    <property type="term" value="F:protein histidine kinase activity"/>
    <property type="evidence" value="ECO:0007669"/>
    <property type="project" value="UniProtKB-EC"/>
</dbReference>
<keyword evidence="6" id="KW-0067">ATP-binding</keyword>
<dbReference type="SUPFAM" id="SSF55874">
    <property type="entry name" value="ATPase domain of HSP90 chaperone/DNA topoisomerase II/histidine kinase"/>
    <property type="match status" value="1"/>
</dbReference>
<feature type="transmembrane region" description="Helical" evidence="8">
    <location>
        <begin position="38"/>
        <end position="59"/>
    </location>
</feature>
<evidence type="ECO:0000256" key="3">
    <source>
        <dbReference type="ARBA" id="ARBA00022679"/>
    </source>
</evidence>
<evidence type="ECO:0000259" key="9">
    <source>
        <dbReference type="PROSITE" id="PS50109"/>
    </source>
</evidence>
<dbReference type="RefSeq" id="WP_259662338.1">
    <property type="nucleotide sequence ID" value="NZ_JAHXRI010000025.1"/>
</dbReference>
<dbReference type="SMART" id="SM00387">
    <property type="entry name" value="HATPase_c"/>
    <property type="match status" value="1"/>
</dbReference>
<dbReference type="EMBL" id="JAHXRI010000025">
    <property type="protein sequence ID" value="MBZ1351928.1"/>
    <property type="molecule type" value="Genomic_DNA"/>
</dbReference>
<comment type="catalytic activity">
    <reaction evidence="1">
        <text>ATP + protein L-histidine = ADP + protein N-phospho-L-histidine.</text>
        <dbReference type="EC" id="2.7.13.3"/>
    </reaction>
</comment>
<dbReference type="Gene3D" id="1.10.287.130">
    <property type="match status" value="1"/>
</dbReference>
<feature type="transmembrane region" description="Helical" evidence="8">
    <location>
        <begin position="213"/>
        <end position="231"/>
    </location>
</feature>
<feature type="transmembrane region" description="Helical" evidence="8">
    <location>
        <begin position="135"/>
        <end position="159"/>
    </location>
</feature>
<dbReference type="PANTHER" id="PTHR43065">
    <property type="entry name" value="SENSOR HISTIDINE KINASE"/>
    <property type="match status" value="1"/>
</dbReference>
<dbReference type="InterPro" id="IPR036890">
    <property type="entry name" value="HATPase_C_sf"/>
</dbReference>
<keyword evidence="7" id="KW-0902">Two-component regulatory system</keyword>
<dbReference type="InterPro" id="IPR004358">
    <property type="entry name" value="Sig_transdc_His_kin-like_C"/>
</dbReference>
<reference evidence="10" key="1">
    <citation type="submission" date="2021-07" db="EMBL/GenBank/DDBJ databases">
        <title>New genus and species of the family Alcaligenaceae.</title>
        <authorList>
            <person name="Hahn M.W."/>
        </authorList>
    </citation>
    <scope>NUCLEOTIDE SEQUENCE</scope>
    <source>
        <strain evidence="10">LF4-65</strain>
    </source>
</reference>
<comment type="caution">
    <text evidence="10">The sequence shown here is derived from an EMBL/GenBank/DDBJ whole genome shotgun (WGS) entry which is preliminary data.</text>
</comment>
<evidence type="ECO:0000256" key="7">
    <source>
        <dbReference type="ARBA" id="ARBA00023012"/>
    </source>
</evidence>
<sequence length="489" mass="53780">MNEYLIPIHILLATASMAMIFVLVVSTSPNDRNASYSIFVTLLVLTFLAYAGRGGLFAFDIVEINEAIDRTQVGGTPAFVFVSTIIGISIYLRVVLIRNLIDKSIVWGRDLLMLLVIIFLSIAPIHFFATSIDSLVRLSTATIFYLLCAAIIFFILHGVRQRSGMLLGHLIYLLSIALIIINVVALIVLAYMLPGIDAAGTKFINVADLWLRGIRISLLFCIDIALLYYWLQNCSTAALRAAADRIRLESLLEEKEILVRNLLDADALTHTGALAGGLSHELNQFLARIQLDAESAKSYVLANQSPDRIVSILDRLTQANQEAAKLIGSLKKLFVKRAEERTLCELDTLVETVVSLYASRIKQSGIDFECHAQTGAKAMLDDGLIRRVISNLLANAMDACNATGRKDLKVRVISQIERGSWVFTVSDNAMGVHPSVIRKVFSLFATTKSEGTGVGLWLSQHIVEIHAGSIRFENLDAGGVKFSFRIPVA</sequence>
<feature type="domain" description="Histidine kinase" evidence="9">
    <location>
        <begin position="277"/>
        <end position="489"/>
    </location>
</feature>
<organism evidence="10 11">
    <name type="scientific">Zwartia hollandica</name>
    <dbReference type="NCBI Taxonomy" id="324606"/>
    <lineage>
        <taxon>Bacteria</taxon>
        <taxon>Pseudomonadati</taxon>
        <taxon>Pseudomonadota</taxon>
        <taxon>Betaproteobacteria</taxon>
        <taxon>Burkholderiales</taxon>
        <taxon>Alcaligenaceae</taxon>
        <taxon>Zwartia</taxon>
    </lineage>
</organism>
<evidence type="ECO:0000256" key="6">
    <source>
        <dbReference type="ARBA" id="ARBA00022840"/>
    </source>
</evidence>
<dbReference type="PROSITE" id="PS50109">
    <property type="entry name" value="HIS_KIN"/>
    <property type="match status" value="1"/>
</dbReference>
<name>A0A953NCD8_9BURK</name>
<evidence type="ECO:0000313" key="10">
    <source>
        <dbReference type="EMBL" id="MBZ1351928.1"/>
    </source>
</evidence>
<proteinExistence type="predicted"/>
<dbReference type="AlphaFoldDB" id="A0A953NCD8"/>
<feature type="transmembrane region" description="Helical" evidence="8">
    <location>
        <begin position="171"/>
        <end position="193"/>
    </location>
</feature>
<gene>
    <name evidence="10" type="ORF">KZZ10_14890</name>
</gene>